<sequence length="457" mass="49870">MARNWTPDSWKAQEARHLPQYDDAQALADAEATLGTYPPLVFAGEARALKAELAGVAQGEGFLIQGGDCAESFAEFHPNNIRDTFRVLLQMAVVLTFAGKLPVVKVGRMAGQFAKPRSAPTETKDGVTLPSYLGDNVNGIEFNPESRRNDPQRMVRAYSQAAATLNLLRAFAGGGYANLRQVHQWTLDFMGRSPWAQKFAETADRIGEALDFMEACGIDPATVPQLQGTSFYTSHEALLLPYEQAMTRQDSLTGDWYDTSAHMVWIGDRTRFPGSAHIEFARGIGNPLGLKCGPSLEPDDLLTLLDTLNPAREPGRITLISRFGHDKVEAGLPRLVRAITREGHPVVWSCDPMHGNVVKSDSGFKTRPFDRILSEVKGFFAVHRAEGTHAGGIHIEMTGQDVTECTGGAIAITDEALGDRYHTHCDPRLNAAQSLELAFLLADMIRLEAGGRQADAA</sequence>
<dbReference type="EMBL" id="QXFK01000018">
    <property type="protein sequence ID" value="RIV76702.1"/>
    <property type="molecule type" value="Genomic_DNA"/>
</dbReference>
<keyword evidence="6" id="KW-1185">Reference proteome</keyword>
<keyword evidence="3" id="KW-0170">Cobalt</keyword>
<comment type="catalytic activity">
    <reaction evidence="4">
        <text>D-erythrose 4-phosphate + phosphoenolpyruvate + H2O = 7-phospho-2-dehydro-3-deoxy-D-arabino-heptonate + phosphate</text>
        <dbReference type="Rhea" id="RHEA:14717"/>
        <dbReference type="ChEBI" id="CHEBI:15377"/>
        <dbReference type="ChEBI" id="CHEBI:16897"/>
        <dbReference type="ChEBI" id="CHEBI:43474"/>
        <dbReference type="ChEBI" id="CHEBI:58394"/>
        <dbReference type="ChEBI" id="CHEBI:58702"/>
        <dbReference type="EC" id="2.5.1.54"/>
    </reaction>
</comment>
<dbReference type="OrthoDB" id="9766852at2"/>
<evidence type="ECO:0000256" key="2">
    <source>
        <dbReference type="ARBA" id="ARBA00022679"/>
    </source>
</evidence>
<feature type="binding site" evidence="3">
    <location>
        <position position="69"/>
    </location>
    <ligand>
        <name>Mn(2+)</name>
        <dbReference type="ChEBI" id="CHEBI:29035"/>
    </ligand>
</feature>
<comment type="caution">
    <text evidence="5">The sequence shown here is derived from an EMBL/GenBank/DDBJ whole genome shotgun (WGS) entry which is preliminary data.</text>
</comment>
<reference evidence="5 6" key="1">
    <citation type="submission" date="2018-08" db="EMBL/GenBank/DDBJ databases">
        <title>Altererythrobacter sp.Ery1 and Ery12, the genome sequencing of novel strains in genus Alterythrobacter.</title>
        <authorList>
            <person name="Cheng H."/>
            <person name="Wu Y.-H."/>
            <person name="Fang C."/>
            <person name="Xu X.-W."/>
        </authorList>
    </citation>
    <scope>NUCLEOTIDE SEQUENCE [LARGE SCALE GENOMIC DNA]</scope>
    <source>
        <strain evidence="5 6">Ery1</strain>
    </source>
</reference>
<proteinExistence type="inferred from homology"/>
<evidence type="ECO:0000256" key="3">
    <source>
        <dbReference type="PIRSR" id="PIRSR602480-1"/>
    </source>
</evidence>
<keyword evidence="2 4" id="KW-0808">Transferase</keyword>
<dbReference type="PANTHER" id="PTHR21337:SF0">
    <property type="entry name" value="PHOSPHO-2-DEHYDRO-3-DEOXYHEPTONATE ALDOLASE"/>
    <property type="match status" value="1"/>
</dbReference>
<feature type="binding site" evidence="3">
    <location>
        <position position="291"/>
    </location>
    <ligand>
        <name>phosphoenolpyruvate</name>
        <dbReference type="ChEBI" id="CHEBI:58702"/>
    </ligand>
</feature>
<dbReference type="InterPro" id="IPR002480">
    <property type="entry name" value="DAHP_synth_2"/>
</dbReference>
<dbReference type="RefSeq" id="WP_119513760.1">
    <property type="nucleotide sequence ID" value="NZ_QXFK01000018.1"/>
</dbReference>
<dbReference type="Proteomes" id="UP000285092">
    <property type="component" value="Unassembled WGS sequence"/>
</dbReference>
<feature type="binding site" evidence="3">
    <location>
        <position position="108"/>
    </location>
    <ligand>
        <name>phosphoenolpyruvate</name>
        <dbReference type="ChEBI" id="CHEBI:58702"/>
    </ligand>
</feature>
<feature type="binding site" evidence="3">
    <location>
        <position position="322"/>
    </location>
    <ligand>
        <name>phosphoenolpyruvate</name>
        <dbReference type="ChEBI" id="CHEBI:58702"/>
    </ligand>
</feature>
<keyword evidence="3" id="KW-0464">Manganese</keyword>
<evidence type="ECO:0000313" key="5">
    <source>
        <dbReference type="EMBL" id="RIV76702.1"/>
    </source>
</evidence>
<organism evidence="5 6">
    <name type="scientific">Pelagerythrobacter aerophilus</name>
    <dbReference type="NCBI Taxonomy" id="2306995"/>
    <lineage>
        <taxon>Bacteria</taxon>
        <taxon>Pseudomonadati</taxon>
        <taxon>Pseudomonadota</taxon>
        <taxon>Alphaproteobacteria</taxon>
        <taxon>Sphingomonadales</taxon>
        <taxon>Erythrobacteraceae</taxon>
        <taxon>Pelagerythrobacter</taxon>
    </lineage>
</organism>
<comment type="similarity">
    <text evidence="1 4">Belongs to the class-II DAHP synthase family.</text>
</comment>
<dbReference type="SUPFAM" id="SSF51569">
    <property type="entry name" value="Aldolase"/>
    <property type="match status" value="1"/>
</dbReference>
<feature type="binding site" evidence="3">
    <location>
        <position position="426"/>
    </location>
    <ligand>
        <name>Mn(2+)</name>
        <dbReference type="ChEBI" id="CHEBI:29035"/>
    </ligand>
</feature>
<dbReference type="AlphaFoldDB" id="A0A418NF93"/>
<dbReference type="NCBIfam" id="TIGR01358">
    <property type="entry name" value="DAHP_synth_II"/>
    <property type="match status" value="1"/>
</dbReference>
<dbReference type="GO" id="GO:0009073">
    <property type="term" value="P:aromatic amino acid family biosynthetic process"/>
    <property type="evidence" value="ECO:0007669"/>
    <property type="project" value="InterPro"/>
</dbReference>
<dbReference type="PANTHER" id="PTHR21337">
    <property type="entry name" value="PHOSPHO-2-DEHYDRO-3-DEOXYHEPTONATE ALDOLASE 1, 2"/>
    <property type="match status" value="1"/>
</dbReference>
<dbReference type="Gene3D" id="3.20.20.70">
    <property type="entry name" value="Aldolase class I"/>
    <property type="match status" value="1"/>
</dbReference>
<dbReference type="GO" id="GO:0003849">
    <property type="term" value="F:3-deoxy-7-phosphoheptulonate synthase activity"/>
    <property type="evidence" value="ECO:0007669"/>
    <property type="project" value="UniProtKB-EC"/>
</dbReference>
<evidence type="ECO:0000256" key="4">
    <source>
        <dbReference type="RuleBase" id="RU363071"/>
    </source>
</evidence>
<evidence type="ECO:0000313" key="6">
    <source>
        <dbReference type="Proteomes" id="UP000285092"/>
    </source>
</evidence>
<comment type="cofactor">
    <cofactor evidence="3">
        <name>Mn(2+)</name>
        <dbReference type="ChEBI" id="CHEBI:29035"/>
    </cofactor>
    <cofactor evidence="3">
        <name>Co(2+)</name>
        <dbReference type="ChEBI" id="CHEBI:48828"/>
    </cofactor>
    <cofactor evidence="3">
        <name>Cd(2+)</name>
        <dbReference type="ChEBI" id="CHEBI:48775"/>
    </cofactor>
    <text evidence="3">Binds 1 divalent cation per subunit. The enzyme is active with manganese, cobalt or cadmium ions.</text>
</comment>
<keyword evidence="3" id="KW-0104">Cadmium</keyword>
<dbReference type="Pfam" id="PF01474">
    <property type="entry name" value="DAHP_synth_2"/>
    <property type="match status" value="1"/>
</dbReference>
<evidence type="ECO:0000256" key="1">
    <source>
        <dbReference type="ARBA" id="ARBA00008911"/>
    </source>
</evidence>
<gene>
    <name evidence="5" type="ORF">D2V04_11060</name>
</gene>
<dbReference type="EC" id="2.5.1.54" evidence="4"/>
<feature type="binding site" evidence="3">
    <location>
        <position position="396"/>
    </location>
    <ligand>
        <name>Mn(2+)</name>
        <dbReference type="ChEBI" id="CHEBI:29035"/>
    </ligand>
</feature>
<feature type="binding site" evidence="3">
    <location>
        <position position="354"/>
    </location>
    <ligand>
        <name>Mn(2+)</name>
        <dbReference type="ChEBI" id="CHEBI:29035"/>
    </ligand>
</feature>
<accession>A0A418NF93</accession>
<name>A0A418NF93_9SPHN</name>
<protein>
    <recommendedName>
        <fullName evidence="4">Phospho-2-dehydro-3-deoxyheptonate aldolase</fullName>
        <ecNumber evidence="4">2.5.1.54</ecNumber>
    </recommendedName>
</protein>
<dbReference type="InterPro" id="IPR013785">
    <property type="entry name" value="Aldolase_TIM"/>
</dbReference>